<organism evidence="1 2">
    <name type="scientific">Collichthys lucidus</name>
    <name type="common">Big head croaker</name>
    <name type="synonym">Sciaena lucida</name>
    <dbReference type="NCBI Taxonomy" id="240159"/>
    <lineage>
        <taxon>Eukaryota</taxon>
        <taxon>Metazoa</taxon>
        <taxon>Chordata</taxon>
        <taxon>Craniata</taxon>
        <taxon>Vertebrata</taxon>
        <taxon>Euteleostomi</taxon>
        <taxon>Actinopterygii</taxon>
        <taxon>Neopterygii</taxon>
        <taxon>Teleostei</taxon>
        <taxon>Neoteleostei</taxon>
        <taxon>Acanthomorphata</taxon>
        <taxon>Eupercaria</taxon>
        <taxon>Sciaenidae</taxon>
        <taxon>Collichthys</taxon>
    </lineage>
</organism>
<gene>
    <name evidence="1" type="ORF">D9C73_027038</name>
</gene>
<dbReference type="AlphaFoldDB" id="A0A4U5VZC6"/>
<evidence type="ECO:0000313" key="1">
    <source>
        <dbReference type="EMBL" id="TKS92975.1"/>
    </source>
</evidence>
<name>A0A4U5VZC6_COLLU</name>
<dbReference type="Proteomes" id="UP000298787">
    <property type="component" value="Chromosome 24"/>
</dbReference>
<keyword evidence="2" id="KW-1185">Reference proteome</keyword>
<protein>
    <submittedName>
        <fullName evidence="1">Uncharacterized protein</fullName>
    </submittedName>
</protein>
<evidence type="ECO:0000313" key="2">
    <source>
        <dbReference type="Proteomes" id="UP000298787"/>
    </source>
</evidence>
<proteinExistence type="predicted"/>
<sequence length="245" mass="28376">MRKLPGGESVSESSRGVWRCRRLYFELSRWQRYWTARDKTKHFNDELLAPLKEGSAQTTSDPNLWVTRLADGNSSCYKMSKRNKTEMPTTKINQSILRTRLDFTQLARISGVGRPLWKNVEHKHFISFFNPSPQWMSRRRRDAEGKGRTKTDLCNLTEGLQAVNLIEPVFYKRDSLRCICAVMGPLRLLRESVCVCALASSEIIRPFGNLSIVIMSLTRMLGRPAERVKDLNNVMTVTFMFFLYK</sequence>
<dbReference type="EMBL" id="CM014101">
    <property type="protein sequence ID" value="TKS92975.1"/>
    <property type="molecule type" value="Genomic_DNA"/>
</dbReference>
<reference evidence="1 2" key="1">
    <citation type="submission" date="2019-01" db="EMBL/GenBank/DDBJ databases">
        <title>Genome Assembly of Collichthys lucidus.</title>
        <authorList>
            <person name="Cai M."/>
            <person name="Xiao S."/>
        </authorList>
    </citation>
    <scope>NUCLEOTIDE SEQUENCE [LARGE SCALE GENOMIC DNA]</scope>
    <source>
        <strain evidence="1">JT15FE1705JMU</strain>
        <tissue evidence="1">Muscle</tissue>
    </source>
</reference>
<accession>A0A4U5VZC6</accession>